<evidence type="ECO:0000313" key="2">
    <source>
        <dbReference type="EMBL" id="CAE6410815.1"/>
    </source>
</evidence>
<proteinExistence type="predicted"/>
<organism evidence="2 3">
    <name type="scientific">Rhizoctonia solani</name>
    <dbReference type="NCBI Taxonomy" id="456999"/>
    <lineage>
        <taxon>Eukaryota</taxon>
        <taxon>Fungi</taxon>
        <taxon>Dikarya</taxon>
        <taxon>Basidiomycota</taxon>
        <taxon>Agaricomycotina</taxon>
        <taxon>Agaricomycetes</taxon>
        <taxon>Cantharellales</taxon>
        <taxon>Ceratobasidiaceae</taxon>
        <taxon>Rhizoctonia</taxon>
    </lineage>
</organism>
<comment type="caution">
    <text evidence="2">The sequence shown here is derived from an EMBL/GenBank/DDBJ whole genome shotgun (WGS) entry which is preliminary data.</text>
</comment>
<evidence type="ECO:0000256" key="1">
    <source>
        <dbReference type="SAM" id="MobiDB-lite"/>
    </source>
</evidence>
<evidence type="ECO:0000313" key="3">
    <source>
        <dbReference type="Proteomes" id="UP000663853"/>
    </source>
</evidence>
<name>A0A8H3AAG3_9AGAM</name>
<dbReference type="Proteomes" id="UP000663853">
    <property type="component" value="Unassembled WGS sequence"/>
</dbReference>
<sequence length="344" mass="37897">MREESLNYGLGLDCCTRWFECDYDPDKCTRPLDLLPPVVPRTCLVPKLSKSQPRMDDSIYEPTGVVLIPFAPSFAEPSPYSDFPTPFYAHAHRDVFRIIQAIKLSFVDDKRAQVGLPLIHYITLARVSSSHVRTEGILIVSGSLFVSKVPGDAPLVRDLAFAMKVDMTCTYDSPVPDDLRQTCEGYNIDVEACIRRNRKMKDARGEMWDLVIFVRVAIAIMTALREDTLGSLDESYRGHRPAGFKSKSKSKWLGLQVDESTPALRARDLPGAKAPRAVGIKTPSTSTSGPVLMSRKTTDGTSSSSSSGSSGSKSSTHKRCDAPRPIPGPPPSQFLLFLSDLDQN</sequence>
<reference evidence="2" key="1">
    <citation type="submission" date="2021-01" db="EMBL/GenBank/DDBJ databases">
        <authorList>
            <person name="Kaushik A."/>
        </authorList>
    </citation>
    <scope>NUCLEOTIDE SEQUENCE</scope>
    <source>
        <strain evidence="2">AG6-10EEA</strain>
    </source>
</reference>
<feature type="region of interest" description="Disordered" evidence="1">
    <location>
        <begin position="263"/>
        <end position="344"/>
    </location>
</feature>
<dbReference type="AlphaFoldDB" id="A0A8H3AAG3"/>
<accession>A0A8H3AAG3</accession>
<feature type="compositionally biased region" description="Low complexity" evidence="1">
    <location>
        <begin position="299"/>
        <end position="314"/>
    </location>
</feature>
<protein>
    <submittedName>
        <fullName evidence="2">Uncharacterized protein</fullName>
    </submittedName>
</protein>
<gene>
    <name evidence="2" type="ORF">RDB_LOCUS375</name>
</gene>
<dbReference type="EMBL" id="CAJMXA010000003">
    <property type="protein sequence ID" value="CAE6410815.1"/>
    <property type="molecule type" value="Genomic_DNA"/>
</dbReference>